<dbReference type="AlphaFoldDB" id="A0A329RLW9"/>
<name>A0A329RLW9_9STRA</name>
<evidence type="ECO:0000313" key="2">
    <source>
        <dbReference type="EMBL" id="KAG2888248.1"/>
    </source>
</evidence>
<dbReference type="VEuPathDB" id="FungiDB:PC110_g17865"/>
<protein>
    <submittedName>
        <fullName evidence="6">Uncharacterized protein</fullName>
    </submittedName>
</protein>
<reference evidence="1" key="2">
    <citation type="submission" date="2018-10" db="EMBL/GenBank/DDBJ databases">
        <title>Effector identification in a new, highly contiguous assembly of the strawberry crown rot pathogen Phytophthora cactorum.</title>
        <authorList>
            <person name="Armitage A.D."/>
            <person name="Nellist C.F."/>
            <person name="Bates H."/>
            <person name="Vickerstaff R.J."/>
            <person name="Harrison R.J."/>
        </authorList>
    </citation>
    <scope>NUCLEOTIDE SEQUENCE</scope>
    <source>
        <strain evidence="1">15-7</strain>
        <strain evidence="2">4032</strain>
        <strain evidence="3">4040</strain>
        <strain evidence="4">P415</strain>
        <strain evidence="5">P421</strain>
    </source>
</reference>
<accession>A0A329RLW9</accession>
<sequence length="120" mass="13507">MVSNIAVVNEDTYAKIPGSFDNLALPNGQMECVTSLAPTALRRPRELSPCARRTVRERARVADDLLLGVLSSTVEAFAELQALLHHHRAIVEPRVLHRHSHVHARMSTWPRSPSRTVQWK</sequence>
<dbReference type="EMBL" id="RCMV01001330">
    <property type="protein sequence ID" value="KAG3209105.1"/>
    <property type="molecule type" value="Genomic_DNA"/>
</dbReference>
<dbReference type="EMBL" id="RCMI01001230">
    <property type="protein sequence ID" value="KAG2888248.1"/>
    <property type="molecule type" value="Genomic_DNA"/>
</dbReference>
<dbReference type="Proteomes" id="UP000774804">
    <property type="component" value="Unassembled WGS sequence"/>
</dbReference>
<evidence type="ECO:0000313" key="4">
    <source>
        <dbReference type="EMBL" id="KAG2964529.1"/>
    </source>
</evidence>
<evidence type="ECO:0000313" key="1">
    <source>
        <dbReference type="EMBL" id="KAG2834282.1"/>
    </source>
</evidence>
<evidence type="ECO:0000313" key="5">
    <source>
        <dbReference type="EMBL" id="KAG3209105.1"/>
    </source>
</evidence>
<dbReference type="Proteomes" id="UP000760860">
    <property type="component" value="Unassembled WGS sequence"/>
</dbReference>
<dbReference type="Proteomes" id="UP000251314">
    <property type="component" value="Unassembled WGS sequence"/>
</dbReference>
<dbReference type="EMBL" id="MJFZ01000719">
    <property type="protein sequence ID" value="RAW25717.1"/>
    <property type="molecule type" value="Genomic_DNA"/>
</dbReference>
<dbReference type="EMBL" id="RCMG01001173">
    <property type="protein sequence ID" value="KAG2834282.1"/>
    <property type="molecule type" value="Genomic_DNA"/>
</dbReference>
<proteinExistence type="predicted"/>
<dbReference type="OrthoDB" id="10387829at2759"/>
<gene>
    <name evidence="6" type="ORF">PC110_g17865</name>
    <name evidence="1" type="ORF">PC113_g20421</name>
    <name evidence="2" type="ORF">PC115_g20121</name>
    <name evidence="3" type="ORF">PC117_g23047</name>
    <name evidence="4" type="ORF">PC118_g20270</name>
    <name evidence="5" type="ORF">PC129_g19874</name>
</gene>
<evidence type="ECO:0000313" key="3">
    <source>
        <dbReference type="EMBL" id="KAG2896279.1"/>
    </source>
</evidence>
<dbReference type="Proteomes" id="UP000697107">
    <property type="component" value="Unassembled WGS sequence"/>
</dbReference>
<keyword evidence="7" id="KW-1185">Reference proteome</keyword>
<evidence type="ECO:0000313" key="6">
    <source>
        <dbReference type="EMBL" id="RAW25717.1"/>
    </source>
</evidence>
<dbReference type="EMBL" id="RCML01001203">
    <property type="protein sequence ID" value="KAG2964529.1"/>
    <property type="molecule type" value="Genomic_DNA"/>
</dbReference>
<reference evidence="6 7" key="1">
    <citation type="submission" date="2018-01" db="EMBL/GenBank/DDBJ databases">
        <title>Draft genome of the strawberry crown rot pathogen Phytophthora cactorum.</title>
        <authorList>
            <person name="Armitage A.D."/>
            <person name="Lysoe E."/>
            <person name="Nellist C.F."/>
            <person name="Harrison R.J."/>
            <person name="Brurberg M.B."/>
        </authorList>
    </citation>
    <scope>NUCLEOTIDE SEQUENCE [LARGE SCALE GENOMIC DNA]</scope>
    <source>
        <strain evidence="6 7">10300</strain>
    </source>
</reference>
<organism evidence="6 7">
    <name type="scientific">Phytophthora cactorum</name>
    <dbReference type="NCBI Taxonomy" id="29920"/>
    <lineage>
        <taxon>Eukaryota</taxon>
        <taxon>Sar</taxon>
        <taxon>Stramenopiles</taxon>
        <taxon>Oomycota</taxon>
        <taxon>Peronosporomycetes</taxon>
        <taxon>Peronosporales</taxon>
        <taxon>Peronosporaceae</taxon>
        <taxon>Phytophthora</taxon>
    </lineage>
</organism>
<comment type="caution">
    <text evidence="6">The sequence shown here is derived from an EMBL/GenBank/DDBJ whole genome shotgun (WGS) entry which is preliminary data.</text>
</comment>
<evidence type="ECO:0000313" key="7">
    <source>
        <dbReference type="Proteomes" id="UP000251314"/>
    </source>
</evidence>
<dbReference type="Proteomes" id="UP000736787">
    <property type="component" value="Unassembled WGS sequence"/>
</dbReference>
<dbReference type="Proteomes" id="UP000735874">
    <property type="component" value="Unassembled WGS sequence"/>
</dbReference>
<dbReference type="EMBL" id="RCMK01001348">
    <property type="protein sequence ID" value="KAG2896279.1"/>
    <property type="molecule type" value="Genomic_DNA"/>
</dbReference>